<proteinExistence type="predicted"/>
<dbReference type="EMBL" id="VSSB01000001">
    <property type="protein sequence ID" value="TYL53165.1"/>
    <property type="molecule type" value="Genomic_DNA"/>
</dbReference>
<gene>
    <name evidence="2" type="ORF">FYC51_05550</name>
</gene>
<accession>A0A5S4VGJ0</accession>
<protein>
    <submittedName>
        <fullName evidence="2">Uncharacterized protein</fullName>
    </submittedName>
</protein>
<keyword evidence="3" id="KW-1185">Reference proteome</keyword>
<evidence type="ECO:0000313" key="2">
    <source>
        <dbReference type="EMBL" id="TYL53165.1"/>
    </source>
</evidence>
<dbReference type="RefSeq" id="WP_148732635.1">
    <property type="nucleotide sequence ID" value="NZ_VSSB01000001.1"/>
</dbReference>
<comment type="caution">
    <text evidence="2">The sequence shown here is derived from an EMBL/GenBank/DDBJ whole genome shotgun (WGS) entry which is preliminary data.</text>
</comment>
<feature type="region of interest" description="Disordered" evidence="1">
    <location>
        <begin position="428"/>
        <end position="465"/>
    </location>
</feature>
<organism evidence="2 3">
    <name type="scientific">Agromyces mariniharenae</name>
    <dbReference type="NCBI Taxonomy" id="2604423"/>
    <lineage>
        <taxon>Bacteria</taxon>
        <taxon>Bacillati</taxon>
        <taxon>Actinomycetota</taxon>
        <taxon>Actinomycetes</taxon>
        <taxon>Micrococcales</taxon>
        <taxon>Microbacteriaceae</taxon>
        <taxon>Agromyces</taxon>
    </lineage>
</organism>
<sequence length="465" mass="51586">MTDNVAAQLPQTPMYIFHAKGANRITYTGATRISEAFAKEAHPVVGSVCVAVQVGDEELGEGEFIVALAITRGVAGIASGTVRATLAPILRLVTPIPLADFQASPVLLGEVPDSYYARALDLATSRRLIEYLQRVDTSVGPWLASVLGAPREFAENVQQSRVEARDAVQLAAQLADIELPPDVFASPPSERDDETLLETVINAGYEQDLEEELLPLDLQRFDGKLTGRQRAASLAVFEDPSGRKRLLVMSVNKKPIEEELGVDLLYWDQVHDAFTFVQYKRLEKVNLDEGVTQYEWGYRRRSEIVKQLALMPAGLERAKSAADWRAFETPFWFKFVRGDAGRKIDDRTLKGMHVPADWLRLALEDDTLKSGPRGGFRITYDNTKYLGRAAFAQLITRGFVGTTTGRSKAFKKVMKSAKDRELIVAVRTDWQKDEPEPEPEPVPPIGKGPTTFGDGETLQFSDLSF</sequence>
<evidence type="ECO:0000313" key="3">
    <source>
        <dbReference type="Proteomes" id="UP000325243"/>
    </source>
</evidence>
<dbReference type="Proteomes" id="UP000325243">
    <property type="component" value="Unassembled WGS sequence"/>
</dbReference>
<evidence type="ECO:0000256" key="1">
    <source>
        <dbReference type="SAM" id="MobiDB-lite"/>
    </source>
</evidence>
<dbReference type="AlphaFoldDB" id="A0A5S4VGJ0"/>
<reference evidence="2 3" key="1">
    <citation type="submission" date="2019-08" db="EMBL/GenBank/DDBJ databases">
        <authorList>
            <person name="Hu J."/>
        </authorList>
    </citation>
    <scope>NUCLEOTIDE SEQUENCE [LARGE SCALE GENOMIC DNA]</scope>
    <source>
        <strain evidence="2 3">NEAU-184</strain>
    </source>
</reference>
<name>A0A5S4VGJ0_9MICO</name>